<organism evidence="3 4">
    <name type="scientific">Aphis craccivora</name>
    <name type="common">Cowpea aphid</name>
    <dbReference type="NCBI Taxonomy" id="307492"/>
    <lineage>
        <taxon>Eukaryota</taxon>
        <taxon>Metazoa</taxon>
        <taxon>Ecdysozoa</taxon>
        <taxon>Arthropoda</taxon>
        <taxon>Hexapoda</taxon>
        <taxon>Insecta</taxon>
        <taxon>Pterygota</taxon>
        <taxon>Neoptera</taxon>
        <taxon>Paraneoptera</taxon>
        <taxon>Hemiptera</taxon>
        <taxon>Sternorrhyncha</taxon>
        <taxon>Aphidomorpha</taxon>
        <taxon>Aphidoidea</taxon>
        <taxon>Aphididae</taxon>
        <taxon>Aphidini</taxon>
        <taxon>Aphis</taxon>
        <taxon>Aphis</taxon>
    </lineage>
</organism>
<dbReference type="EMBL" id="VUJU01006660">
    <property type="protein sequence ID" value="KAF0747943.1"/>
    <property type="molecule type" value="Genomic_DNA"/>
</dbReference>
<dbReference type="InterPro" id="IPR008906">
    <property type="entry name" value="HATC_C_dom"/>
</dbReference>
<dbReference type="AlphaFoldDB" id="A0A6G0Y2W6"/>
<dbReference type="GO" id="GO:0046983">
    <property type="term" value="F:protein dimerization activity"/>
    <property type="evidence" value="ECO:0007669"/>
    <property type="project" value="InterPro"/>
</dbReference>
<dbReference type="PANTHER" id="PTHR45749">
    <property type="match status" value="1"/>
</dbReference>
<sequence length="789" mass="90634">MNLNTDCSLLDDIDDKNDDKELSKLPGSEKKKDAPYNSEVTERDLVKGDDNEESSTLPESKKKKDALYISGVTERDPVKGKNIAFTLLCKCLGPYQPEMDKYPKVNGRKFCIQWYKSYKWLEYSPEKDAVFCFYCRAFDLSGRCEESFTINGFNKWSKASTCLPKHERSVPHKEAMVKLASFKHSSVEGSVATKIDKHHNMIVLKNISYLKDILNTLLFCVRQGIGFRGHNEQDHSLLNNRGNFIELLHLRANDNDTIKQYFIEKERKFRYIHPEFQNTFLSLMAKNIQQSLISNIKVAGIYSILVDETQDISRHEQVSICVRYVTESFEPIEVFLGFFQTHSTSAESLVALIKEVLKKNDLNIQNIRGQCYDGAASMRGSYTGVQARIKNENPHAIYVHCYAHILNLCLVDLTKQVKQIRNMFGVLNTLHNFIGASSKRFSIFESMRTNFSESKGPKTLKSLSDTRWNCRIEAIKAVFENLSALFHSLHKIADDDTFAGPDASSLLKSIETFDFIFCLNLLKFVLNETNILSKYLQTPSINYSSVQLMAQQTINTFKDSRTQDKFNSLWLETQDIVEKYNLEEAKLPRERKIPIKIGGGKSQQNSINVKDHYLINVFYVVLDIIIADIEERFKENNLNLLNAMNDVLTSDLPNVASYNLVSNTYGVDNSELQSEVNIFNRMFKQSQNDMKETALNRRISYLLSNNIEVGFPLYAQILKLLLTLPTNTATCERSFSTLKRIKTYLRSTTGQDRLNNLAILYVHRDQEVNKDEVIKEFDATENGRRMILH</sequence>
<accession>A0A6G0Y2W6</accession>
<evidence type="ECO:0000313" key="3">
    <source>
        <dbReference type="EMBL" id="KAF0747943.1"/>
    </source>
</evidence>
<dbReference type="InterPro" id="IPR006580">
    <property type="entry name" value="Znf_TTF"/>
</dbReference>
<protein>
    <submittedName>
        <fullName evidence="3">Zinc finger MYM-type protein 1-like</fullName>
    </submittedName>
</protein>
<evidence type="ECO:0000313" key="4">
    <source>
        <dbReference type="Proteomes" id="UP000478052"/>
    </source>
</evidence>
<dbReference type="OrthoDB" id="6589422at2759"/>
<dbReference type="Pfam" id="PF14291">
    <property type="entry name" value="DUF4371"/>
    <property type="match status" value="1"/>
</dbReference>
<dbReference type="SUPFAM" id="SSF53098">
    <property type="entry name" value="Ribonuclease H-like"/>
    <property type="match status" value="1"/>
</dbReference>
<dbReference type="InterPro" id="IPR025398">
    <property type="entry name" value="DUF4371"/>
</dbReference>
<keyword evidence="4" id="KW-1185">Reference proteome</keyword>
<feature type="compositionally biased region" description="Basic and acidic residues" evidence="1">
    <location>
        <begin position="17"/>
        <end position="49"/>
    </location>
</feature>
<feature type="region of interest" description="Disordered" evidence="1">
    <location>
        <begin position="1"/>
        <end position="59"/>
    </location>
</feature>
<dbReference type="Pfam" id="PF05699">
    <property type="entry name" value="Dimer_Tnp_hAT"/>
    <property type="match status" value="1"/>
</dbReference>
<gene>
    <name evidence="3" type="ORF">FWK35_00026556</name>
</gene>
<dbReference type="InterPro" id="IPR012337">
    <property type="entry name" value="RNaseH-like_sf"/>
</dbReference>
<feature type="domain" description="TTF-type" evidence="2">
    <location>
        <begin position="106"/>
        <end position="197"/>
    </location>
</feature>
<dbReference type="PANTHER" id="PTHR45749:SF21">
    <property type="entry name" value="DUF4371 DOMAIN-CONTAINING PROTEIN"/>
    <property type="match status" value="1"/>
</dbReference>
<evidence type="ECO:0000259" key="2">
    <source>
        <dbReference type="SMART" id="SM00597"/>
    </source>
</evidence>
<reference evidence="3 4" key="1">
    <citation type="submission" date="2019-08" db="EMBL/GenBank/DDBJ databases">
        <title>Whole genome of Aphis craccivora.</title>
        <authorList>
            <person name="Voronova N.V."/>
            <person name="Shulinski R.S."/>
            <person name="Bandarenka Y.V."/>
            <person name="Zhorov D.G."/>
            <person name="Warner D."/>
        </authorList>
    </citation>
    <scope>NUCLEOTIDE SEQUENCE [LARGE SCALE GENOMIC DNA]</scope>
    <source>
        <strain evidence="3">180601</strain>
        <tissue evidence="3">Whole Body</tissue>
    </source>
</reference>
<dbReference type="SMART" id="SM00597">
    <property type="entry name" value="ZnF_TTF"/>
    <property type="match status" value="1"/>
</dbReference>
<proteinExistence type="predicted"/>
<dbReference type="Proteomes" id="UP000478052">
    <property type="component" value="Unassembled WGS sequence"/>
</dbReference>
<evidence type="ECO:0000256" key="1">
    <source>
        <dbReference type="SAM" id="MobiDB-lite"/>
    </source>
</evidence>
<comment type="caution">
    <text evidence="3">The sequence shown here is derived from an EMBL/GenBank/DDBJ whole genome shotgun (WGS) entry which is preliminary data.</text>
</comment>
<name>A0A6G0Y2W6_APHCR</name>